<feature type="transmembrane region" description="Helical" evidence="1">
    <location>
        <begin position="29"/>
        <end position="47"/>
    </location>
</feature>
<protein>
    <submittedName>
        <fullName evidence="2">Uncharacterized protein</fullName>
    </submittedName>
</protein>
<dbReference type="AlphaFoldDB" id="A0ABD3NLM2"/>
<dbReference type="EMBL" id="JALLPJ020001123">
    <property type="protein sequence ID" value="KAL3776006.1"/>
    <property type="molecule type" value="Genomic_DNA"/>
</dbReference>
<reference evidence="2 3" key="1">
    <citation type="submission" date="2024-10" db="EMBL/GenBank/DDBJ databases">
        <title>Updated reference genomes for cyclostephanoid diatoms.</title>
        <authorList>
            <person name="Roberts W.R."/>
            <person name="Alverson A.J."/>
        </authorList>
    </citation>
    <scope>NUCLEOTIDE SEQUENCE [LARGE SCALE GENOMIC DNA]</scope>
    <source>
        <strain evidence="2 3">AJA010-31</strain>
    </source>
</reference>
<sequence length="104" mass="12149">MSWIGLMALCYLLLTISFVWKPYYDFMDSVSVLAVTGVIIFFAFGPGRTCMVHHCRDLSALCSRYGHGLREYRRTRTLLVMRQHNNITCFQTLLAEVRKKYAFK</sequence>
<dbReference type="Proteomes" id="UP001530400">
    <property type="component" value="Unassembled WGS sequence"/>
</dbReference>
<evidence type="ECO:0000313" key="2">
    <source>
        <dbReference type="EMBL" id="KAL3776006.1"/>
    </source>
</evidence>
<keyword evidence="3" id="KW-1185">Reference proteome</keyword>
<name>A0ABD3NLM2_9STRA</name>
<gene>
    <name evidence="2" type="ORF">ACHAWO_001926</name>
</gene>
<keyword evidence="1" id="KW-0472">Membrane</keyword>
<evidence type="ECO:0000256" key="1">
    <source>
        <dbReference type="SAM" id="Phobius"/>
    </source>
</evidence>
<keyword evidence="1" id="KW-1133">Transmembrane helix</keyword>
<keyword evidence="1" id="KW-0812">Transmembrane</keyword>
<comment type="caution">
    <text evidence="2">The sequence shown here is derived from an EMBL/GenBank/DDBJ whole genome shotgun (WGS) entry which is preliminary data.</text>
</comment>
<accession>A0ABD3NLM2</accession>
<evidence type="ECO:0000313" key="3">
    <source>
        <dbReference type="Proteomes" id="UP001530400"/>
    </source>
</evidence>
<proteinExistence type="predicted"/>
<organism evidence="2 3">
    <name type="scientific">Cyclotella atomus</name>
    <dbReference type="NCBI Taxonomy" id="382360"/>
    <lineage>
        <taxon>Eukaryota</taxon>
        <taxon>Sar</taxon>
        <taxon>Stramenopiles</taxon>
        <taxon>Ochrophyta</taxon>
        <taxon>Bacillariophyta</taxon>
        <taxon>Coscinodiscophyceae</taxon>
        <taxon>Thalassiosirophycidae</taxon>
        <taxon>Stephanodiscales</taxon>
        <taxon>Stephanodiscaceae</taxon>
        <taxon>Cyclotella</taxon>
    </lineage>
</organism>